<evidence type="ECO:0000313" key="3">
    <source>
        <dbReference type="Proteomes" id="UP001428341"/>
    </source>
</evidence>
<proteinExistence type="predicted"/>
<dbReference type="Pfam" id="PF14214">
    <property type="entry name" value="Helitron_like_N"/>
    <property type="match status" value="1"/>
</dbReference>
<name>A0AAP0MFK8_9ROSI</name>
<organism evidence="2 3">
    <name type="scientific">Citrus x changshan-huyou</name>
    <dbReference type="NCBI Taxonomy" id="2935761"/>
    <lineage>
        <taxon>Eukaryota</taxon>
        <taxon>Viridiplantae</taxon>
        <taxon>Streptophyta</taxon>
        <taxon>Embryophyta</taxon>
        <taxon>Tracheophyta</taxon>
        <taxon>Spermatophyta</taxon>
        <taxon>Magnoliopsida</taxon>
        <taxon>eudicotyledons</taxon>
        <taxon>Gunneridae</taxon>
        <taxon>Pentapetalae</taxon>
        <taxon>rosids</taxon>
        <taxon>malvids</taxon>
        <taxon>Sapindales</taxon>
        <taxon>Rutaceae</taxon>
        <taxon>Aurantioideae</taxon>
        <taxon>Citrus</taxon>
    </lineage>
</organism>
<dbReference type="AlphaFoldDB" id="A0AAP0MFK8"/>
<gene>
    <name evidence="2" type="ORF">WN944_001002</name>
</gene>
<feature type="domain" description="Helitron helicase-like" evidence="1">
    <location>
        <begin position="116"/>
        <end position="205"/>
    </location>
</feature>
<sequence length="214" mass="25103">MKEIPPLLKYLLGADSGQRGSKFRKNVRAYNSMFAFTSMGGRVDASINRSKGLYVFRMSEHRTKGLQRITYLHPSFMPMTYPLIYPYGENGYRLDISLRDVTDSPFKRQKLTMRQYYCFRLQQRLNEGHTLLQAGRLFQQYIVDCYMAIEEERFRWIRTNQQKLRLDIFFGLMDVVHQGDSDCSKVGKSIILPSSHTGGPRYRIHLQPKVARNK</sequence>
<evidence type="ECO:0000259" key="1">
    <source>
        <dbReference type="Pfam" id="PF14214"/>
    </source>
</evidence>
<dbReference type="PANTHER" id="PTHR45786:SF74">
    <property type="entry name" value="ATP-DEPENDENT DNA HELICASE"/>
    <property type="match status" value="1"/>
</dbReference>
<dbReference type="InterPro" id="IPR025476">
    <property type="entry name" value="Helitron_helicase-like"/>
</dbReference>
<dbReference type="EMBL" id="JBCGBO010000004">
    <property type="protein sequence ID" value="KAK9208643.1"/>
    <property type="molecule type" value="Genomic_DNA"/>
</dbReference>
<reference evidence="2 3" key="1">
    <citation type="submission" date="2024-05" db="EMBL/GenBank/DDBJ databases">
        <title>Haplotype-resolved chromosome-level genome assembly of Huyou (Citrus changshanensis).</title>
        <authorList>
            <person name="Miao C."/>
            <person name="Chen W."/>
            <person name="Wu Y."/>
            <person name="Wang L."/>
            <person name="Zhao S."/>
            <person name="Grierson D."/>
            <person name="Xu C."/>
            <person name="Chen K."/>
        </authorList>
    </citation>
    <scope>NUCLEOTIDE SEQUENCE [LARGE SCALE GENOMIC DNA]</scope>
    <source>
        <strain evidence="2">01-14</strain>
        <tissue evidence="2">Leaf</tissue>
    </source>
</reference>
<protein>
    <recommendedName>
        <fullName evidence="1">Helitron helicase-like domain-containing protein</fullName>
    </recommendedName>
</protein>
<dbReference type="PANTHER" id="PTHR45786">
    <property type="entry name" value="DNA BINDING PROTEIN-LIKE"/>
    <property type="match status" value="1"/>
</dbReference>
<accession>A0AAP0MFK8</accession>
<comment type="caution">
    <text evidence="2">The sequence shown here is derived from an EMBL/GenBank/DDBJ whole genome shotgun (WGS) entry which is preliminary data.</text>
</comment>
<dbReference type="Proteomes" id="UP001428341">
    <property type="component" value="Unassembled WGS sequence"/>
</dbReference>
<keyword evidence="3" id="KW-1185">Reference proteome</keyword>
<evidence type="ECO:0000313" key="2">
    <source>
        <dbReference type="EMBL" id="KAK9208643.1"/>
    </source>
</evidence>